<dbReference type="EMBL" id="MGIP01000011">
    <property type="protein sequence ID" value="OGM91286.1"/>
    <property type="molecule type" value="Genomic_DNA"/>
</dbReference>
<dbReference type="HAMAP" id="MF_00291_B">
    <property type="entry name" value="Ribosomal_uS2_B"/>
    <property type="match status" value="1"/>
</dbReference>
<dbReference type="PANTHER" id="PTHR12534:SF0">
    <property type="entry name" value="SMALL RIBOSOMAL SUBUNIT PROTEIN US2M"/>
    <property type="match status" value="1"/>
</dbReference>
<evidence type="ECO:0000313" key="7">
    <source>
        <dbReference type="Proteomes" id="UP000177029"/>
    </source>
</evidence>
<evidence type="ECO:0000256" key="2">
    <source>
        <dbReference type="ARBA" id="ARBA00022980"/>
    </source>
</evidence>
<dbReference type="SUPFAM" id="SSF52313">
    <property type="entry name" value="Ribosomal protein S2"/>
    <property type="match status" value="1"/>
</dbReference>
<dbReference type="Pfam" id="PF00318">
    <property type="entry name" value="Ribosomal_S2"/>
    <property type="match status" value="1"/>
</dbReference>
<evidence type="ECO:0000256" key="1">
    <source>
        <dbReference type="ARBA" id="ARBA00006242"/>
    </source>
</evidence>
<dbReference type="CDD" id="cd01425">
    <property type="entry name" value="RPS2"/>
    <property type="match status" value="1"/>
</dbReference>
<comment type="caution">
    <text evidence="6">The sequence shown here is derived from an EMBL/GenBank/DDBJ whole genome shotgun (WGS) entry which is preliminary data.</text>
</comment>
<evidence type="ECO:0000256" key="3">
    <source>
        <dbReference type="ARBA" id="ARBA00023274"/>
    </source>
</evidence>
<evidence type="ECO:0000256" key="4">
    <source>
        <dbReference type="ARBA" id="ARBA00035256"/>
    </source>
</evidence>
<dbReference type="InterPro" id="IPR001865">
    <property type="entry name" value="Ribosomal_uS2"/>
</dbReference>
<comment type="similarity">
    <text evidence="1 5">Belongs to the universal ribosomal protein uS2 family.</text>
</comment>
<dbReference type="PRINTS" id="PR00395">
    <property type="entry name" value="RIBOSOMALS2"/>
</dbReference>
<gene>
    <name evidence="5" type="primary">rpsB</name>
    <name evidence="6" type="ORF">A2755_02725</name>
</gene>
<dbReference type="GO" id="GO:0015935">
    <property type="term" value="C:small ribosomal subunit"/>
    <property type="evidence" value="ECO:0007669"/>
    <property type="project" value="InterPro"/>
</dbReference>
<dbReference type="InterPro" id="IPR023591">
    <property type="entry name" value="Ribosomal_uS2_flav_dom_sf"/>
</dbReference>
<name>A0A1F8DSB0_9BACT</name>
<reference evidence="6 7" key="1">
    <citation type="journal article" date="2016" name="Nat. Commun.">
        <title>Thousands of microbial genomes shed light on interconnected biogeochemical processes in an aquifer system.</title>
        <authorList>
            <person name="Anantharaman K."/>
            <person name="Brown C.T."/>
            <person name="Hug L.A."/>
            <person name="Sharon I."/>
            <person name="Castelle C.J."/>
            <person name="Probst A.J."/>
            <person name="Thomas B.C."/>
            <person name="Singh A."/>
            <person name="Wilkins M.J."/>
            <person name="Karaoz U."/>
            <person name="Brodie E.L."/>
            <person name="Williams K.H."/>
            <person name="Hubbard S.S."/>
            <person name="Banfield J.F."/>
        </authorList>
    </citation>
    <scope>NUCLEOTIDE SEQUENCE [LARGE SCALE GENOMIC DNA]</scope>
</reference>
<dbReference type="STRING" id="1802555.A2755_02725"/>
<dbReference type="GO" id="GO:0006412">
    <property type="term" value="P:translation"/>
    <property type="evidence" value="ECO:0007669"/>
    <property type="project" value="UniProtKB-UniRule"/>
</dbReference>
<sequence>MAEHKTTEKQTSVGLTLDFTQVEVSDEVYEDMAKNGVLYGHKKSRKNPKFGEYVFATRNGLEMLDLQKTMQGIGIVAQVLKKAKAEKKAFLLIGTQPAAYGAIEALSKALGDCSYVTGKWVGGLMTNFPVISKRIEYLKKRQQDMRDGAFDRYTKKERLMIEREIEKMSATFKGVEQLDKVPDVLFVVDASVKNHKTALHEAHIKKSLVLGIIDNDDNPDEFDYFIPANDHAKASIDWVVASLIAKLS</sequence>
<dbReference type="GO" id="GO:0003735">
    <property type="term" value="F:structural constituent of ribosome"/>
    <property type="evidence" value="ECO:0007669"/>
    <property type="project" value="InterPro"/>
</dbReference>
<dbReference type="Gene3D" id="1.10.287.610">
    <property type="entry name" value="Helix hairpin bin"/>
    <property type="match status" value="1"/>
</dbReference>
<protein>
    <recommendedName>
        <fullName evidence="4 5">Small ribosomal subunit protein uS2</fullName>
    </recommendedName>
</protein>
<proteinExistence type="inferred from homology"/>
<dbReference type="Proteomes" id="UP000177029">
    <property type="component" value="Unassembled WGS sequence"/>
</dbReference>
<dbReference type="AlphaFoldDB" id="A0A1F8DSB0"/>
<dbReference type="PANTHER" id="PTHR12534">
    <property type="entry name" value="30S RIBOSOMAL PROTEIN S2 PROKARYOTIC AND ORGANELLAR"/>
    <property type="match status" value="1"/>
</dbReference>
<dbReference type="NCBIfam" id="TIGR01011">
    <property type="entry name" value="rpsB_bact"/>
    <property type="match status" value="1"/>
</dbReference>
<keyword evidence="2 5" id="KW-0689">Ribosomal protein</keyword>
<evidence type="ECO:0000256" key="5">
    <source>
        <dbReference type="HAMAP-Rule" id="MF_00291"/>
    </source>
</evidence>
<evidence type="ECO:0000313" key="6">
    <source>
        <dbReference type="EMBL" id="OGM91286.1"/>
    </source>
</evidence>
<dbReference type="InterPro" id="IPR005706">
    <property type="entry name" value="Ribosomal_uS2_bac/mit/plastid"/>
</dbReference>
<organism evidence="6 7">
    <name type="scientific">Candidatus Wolfebacteria bacterium RIFCSPHIGHO2_01_FULL_48_22</name>
    <dbReference type="NCBI Taxonomy" id="1802555"/>
    <lineage>
        <taxon>Bacteria</taxon>
        <taxon>Candidatus Wolfeibacteriota</taxon>
    </lineage>
</organism>
<accession>A0A1F8DSB0</accession>
<dbReference type="Gene3D" id="3.40.50.10490">
    <property type="entry name" value="Glucose-6-phosphate isomerase like protein, domain 1"/>
    <property type="match status" value="1"/>
</dbReference>
<keyword evidence="3 5" id="KW-0687">Ribonucleoprotein</keyword>